<dbReference type="PROSITE" id="PS50943">
    <property type="entry name" value="HTH_CROC1"/>
    <property type="match status" value="1"/>
</dbReference>
<name>A0AAU7QDX5_9GAMM</name>
<gene>
    <name evidence="2" type="ORF">ABK905_10070</name>
</gene>
<protein>
    <submittedName>
        <fullName evidence="2">Helix-turn-helix transcriptional regulator</fullName>
    </submittedName>
</protein>
<dbReference type="AlphaFoldDB" id="A0AAU7QDX5"/>
<feature type="domain" description="HTH cro/C1-type" evidence="1">
    <location>
        <begin position="6"/>
        <end position="64"/>
    </location>
</feature>
<dbReference type="EMBL" id="CP157947">
    <property type="protein sequence ID" value="XBS71254.1"/>
    <property type="molecule type" value="Genomic_DNA"/>
</dbReference>
<dbReference type="CDD" id="cd00093">
    <property type="entry name" value="HTH_XRE"/>
    <property type="match status" value="1"/>
</dbReference>
<sequence>MIPKRLREARKRAKLTQEKLAVMAGIDESTARSRISQYENGIYRPNFETCCAFAKVLKVPECYFYTVDDNFASELLALYNQSFQKKKR</sequence>
<evidence type="ECO:0000259" key="1">
    <source>
        <dbReference type="PROSITE" id="PS50943"/>
    </source>
</evidence>
<dbReference type="Pfam" id="PF01381">
    <property type="entry name" value="HTH_3"/>
    <property type="match status" value="1"/>
</dbReference>
<reference evidence="2" key="1">
    <citation type="submission" date="2024-06" db="EMBL/GenBank/DDBJ databases">
        <authorList>
            <person name="Coelho C."/>
            <person name="Bento M."/>
            <person name="Garcia E."/>
            <person name="Camelo A."/>
            <person name="Brandao I."/>
            <person name="Espirito Santo C."/>
            <person name="Trovao J."/>
            <person name="Verissimo A."/>
            <person name="Costa J."/>
            <person name="Tiago I."/>
        </authorList>
    </citation>
    <scope>NUCLEOTIDE SEQUENCE</scope>
    <source>
        <strain evidence="2">KWT182</strain>
    </source>
</reference>
<dbReference type="InterPro" id="IPR001387">
    <property type="entry name" value="Cro/C1-type_HTH"/>
</dbReference>
<accession>A0AAU7QDX5</accession>
<organism evidence="2">
    <name type="scientific">Acerihabitans sp. KWT182</name>
    <dbReference type="NCBI Taxonomy" id="3157919"/>
    <lineage>
        <taxon>Bacteria</taxon>
        <taxon>Pseudomonadati</taxon>
        <taxon>Pseudomonadota</taxon>
        <taxon>Gammaproteobacteria</taxon>
        <taxon>Enterobacterales</taxon>
        <taxon>Pectobacteriaceae</taxon>
        <taxon>Acerihabitans</taxon>
    </lineage>
</organism>
<dbReference type="Gene3D" id="1.10.260.40">
    <property type="entry name" value="lambda repressor-like DNA-binding domains"/>
    <property type="match status" value="1"/>
</dbReference>
<dbReference type="SMART" id="SM00530">
    <property type="entry name" value="HTH_XRE"/>
    <property type="match status" value="1"/>
</dbReference>
<dbReference type="SUPFAM" id="SSF47413">
    <property type="entry name" value="lambda repressor-like DNA-binding domains"/>
    <property type="match status" value="1"/>
</dbReference>
<proteinExistence type="predicted"/>
<evidence type="ECO:0000313" key="2">
    <source>
        <dbReference type="EMBL" id="XBS71254.1"/>
    </source>
</evidence>
<dbReference type="InterPro" id="IPR010982">
    <property type="entry name" value="Lambda_DNA-bd_dom_sf"/>
</dbReference>
<dbReference type="GO" id="GO:0003677">
    <property type="term" value="F:DNA binding"/>
    <property type="evidence" value="ECO:0007669"/>
    <property type="project" value="InterPro"/>
</dbReference>